<comment type="similarity">
    <text evidence="1">Belongs to the TrhO family.</text>
</comment>
<evidence type="ECO:0000256" key="2">
    <source>
        <dbReference type="SAM" id="MobiDB-lite"/>
    </source>
</evidence>
<feature type="compositionally biased region" description="Basic and acidic residues" evidence="2">
    <location>
        <begin position="293"/>
        <end position="306"/>
    </location>
</feature>
<dbReference type="AlphaFoldDB" id="A0A173LJQ9"/>
<dbReference type="Pfam" id="PF12368">
    <property type="entry name" value="Rhodanese_C"/>
    <property type="match status" value="1"/>
</dbReference>
<dbReference type="PROSITE" id="PS50206">
    <property type="entry name" value="RHODANESE_3"/>
    <property type="match status" value="1"/>
</dbReference>
<dbReference type="SUPFAM" id="SSF52821">
    <property type="entry name" value="Rhodanese/Cell cycle control phosphatase"/>
    <property type="match status" value="1"/>
</dbReference>
<dbReference type="NCBIfam" id="NF001134">
    <property type="entry name" value="PRK00142.1-2"/>
    <property type="match status" value="1"/>
</dbReference>
<gene>
    <name evidence="1" type="primary">trhO</name>
    <name evidence="4" type="ORF">BJL86_0965</name>
</gene>
<evidence type="ECO:0000313" key="5">
    <source>
        <dbReference type="Proteomes" id="UP000186104"/>
    </source>
</evidence>
<dbReference type="Gene3D" id="3.30.70.100">
    <property type="match status" value="1"/>
</dbReference>
<dbReference type="InterPro" id="IPR040503">
    <property type="entry name" value="TRHO_N"/>
</dbReference>
<comment type="catalytic activity">
    <reaction evidence="1">
        <text>uridine(34) in tRNA + AH2 + O2 = 5-hydroxyuridine(34) in tRNA + A + H2O</text>
        <dbReference type="Rhea" id="RHEA:64224"/>
        <dbReference type="Rhea" id="RHEA-COMP:11727"/>
        <dbReference type="Rhea" id="RHEA-COMP:13381"/>
        <dbReference type="ChEBI" id="CHEBI:13193"/>
        <dbReference type="ChEBI" id="CHEBI:15377"/>
        <dbReference type="ChEBI" id="CHEBI:15379"/>
        <dbReference type="ChEBI" id="CHEBI:17499"/>
        <dbReference type="ChEBI" id="CHEBI:65315"/>
        <dbReference type="ChEBI" id="CHEBI:136877"/>
    </reaction>
</comment>
<dbReference type="InterPro" id="IPR001763">
    <property type="entry name" value="Rhodanese-like_dom"/>
</dbReference>
<dbReference type="GO" id="GO:0016705">
    <property type="term" value="F:oxidoreductase activity, acting on paired donors, with incorporation or reduction of molecular oxygen"/>
    <property type="evidence" value="ECO:0007669"/>
    <property type="project" value="UniProtKB-UniRule"/>
</dbReference>
<dbReference type="Pfam" id="PF17773">
    <property type="entry name" value="UPF0176_N"/>
    <property type="match status" value="1"/>
</dbReference>
<keyword evidence="5" id="KW-1185">Reference proteome</keyword>
<dbReference type="KEGG" id="dtm:BJL86_0965"/>
<feature type="domain" description="Rhodanese" evidence="3">
    <location>
        <begin position="129"/>
        <end position="224"/>
    </location>
</feature>
<evidence type="ECO:0000259" key="3">
    <source>
        <dbReference type="PROSITE" id="PS50206"/>
    </source>
</evidence>
<keyword evidence="1" id="KW-0819">tRNA processing</keyword>
<dbReference type="Gene3D" id="3.40.250.10">
    <property type="entry name" value="Rhodanese-like domain"/>
    <property type="match status" value="1"/>
</dbReference>
<accession>A0A173LJQ9</accession>
<comment type="function">
    <text evidence="1">Catalyzes oxygen-dependent 5-hydroxyuridine (ho5U) modification at position 34 in tRNAs.</text>
</comment>
<keyword evidence="1" id="KW-0560">Oxidoreductase</keyword>
<dbReference type="HAMAP" id="MF_00469">
    <property type="entry name" value="TrhO"/>
    <property type="match status" value="1"/>
</dbReference>
<dbReference type="InterPro" id="IPR022111">
    <property type="entry name" value="Rhodanese_C"/>
</dbReference>
<dbReference type="EMBL" id="CP015961">
    <property type="protein sequence ID" value="ANI91758.1"/>
    <property type="molecule type" value="Genomic_DNA"/>
</dbReference>
<dbReference type="PANTHER" id="PTHR43268:SF6">
    <property type="entry name" value="THIOSULFATE SULFURTRANSFERASE_RHODANESE-LIKE DOMAIN-CONTAINING PROTEIN 2"/>
    <property type="match status" value="1"/>
</dbReference>
<dbReference type="InterPro" id="IPR020936">
    <property type="entry name" value="TrhO"/>
</dbReference>
<dbReference type="STRING" id="499555.BJL86_0965"/>
<protein>
    <recommendedName>
        <fullName evidence="1">tRNA uridine(34) hydroxylase</fullName>
        <ecNumber evidence="1">1.14.-.-</ecNumber>
    </recommendedName>
    <alternativeName>
        <fullName evidence="1">tRNA hydroxylation protein O</fullName>
    </alternativeName>
</protein>
<dbReference type="RefSeq" id="WP_075844852.1">
    <property type="nucleotide sequence ID" value="NZ_CP015961.1"/>
</dbReference>
<proteinExistence type="inferred from homology"/>
<dbReference type="CDD" id="cd01518">
    <property type="entry name" value="RHOD_YceA"/>
    <property type="match status" value="1"/>
</dbReference>
<reference evidence="4 5" key="1">
    <citation type="submission" date="2016-06" db="EMBL/GenBank/DDBJ databases">
        <title>Complete genome sequence of a saline-alkali tolerant type strain Dietzia timorensis ID05-A0528T.</title>
        <authorList>
            <person name="Wu X."/>
        </authorList>
    </citation>
    <scope>NUCLEOTIDE SEQUENCE [LARGE SCALE GENOMIC DNA]</scope>
    <source>
        <strain evidence="4 5">ID05-A0528</strain>
    </source>
</reference>
<evidence type="ECO:0000256" key="1">
    <source>
        <dbReference type="HAMAP-Rule" id="MF_00469"/>
    </source>
</evidence>
<dbReference type="Proteomes" id="UP000186104">
    <property type="component" value="Chromosome"/>
</dbReference>
<dbReference type="InterPro" id="IPR036873">
    <property type="entry name" value="Rhodanese-like_dom_sf"/>
</dbReference>
<evidence type="ECO:0000313" key="4">
    <source>
        <dbReference type="EMBL" id="ANI91758.1"/>
    </source>
</evidence>
<dbReference type="OrthoDB" id="9778326at2"/>
<dbReference type="EC" id="1.14.-.-" evidence="1"/>
<dbReference type="Pfam" id="PF00581">
    <property type="entry name" value="Rhodanese"/>
    <property type="match status" value="1"/>
</dbReference>
<dbReference type="PANTHER" id="PTHR43268">
    <property type="entry name" value="THIOSULFATE SULFURTRANSFERASE/RHODANESE-LIKE DOMAIN-CONTAINING PROTEIN 2"/>
    <property type="match status" value="1"/>
</dbReference>
<name>A0A173LJQ9_9ACTN</name>
<sequence length="306" mass="33690">MANGKILLYYCFTPLADPHAIMLWQQALCEKLGLRGRIIVSPDGINGTVGGELADCKAYRKATRAYLPFRDMPFKWSEGSAADFPRLSVKVRDEVVSFGVPEELEVDSGGVVGGGTHLSPEEVNALAESRDDVVFFDGRNAYEAKIGKFKNAIVPDVTTTHDFISELESGKYDELKDKPIVTYCTGGIRCEVLSSLMTSRGFSEVYQIDGGIARYGEKYANRGLWEGSMYVFDRRMHMEFGPKNDPDYRQLGECEDCGAPTNEFVNRDRGGERVLVLLCDDCAAASTDPTAKNSDDVGRRDSQAAG</sequence>
<dbReference type="SMART" id="SM00450">
    <property type="entry name" value="RHOD"/>
    <property type="match status" value="1"/>
</dbReference>
<feature type="region of interest" description="Disordered" evidence="2">
    <location>
        <begin position="285"/>
        <end position="306"/>
    </location>
</feature>
<organism evidence="4 5">
    <name type="scientific">Dietzia timorensis</name>
    <dbReference type="NCBI Taxonomy" id="499555"/>
    <lineage>
        <taxon>Bacteria</taxon>
        <taxon>Bacillati</taxon>
        <taxon>Actinomycetota</taxon>
        <taxon>Actinomycetes</taxon>
        <taxon>Mycobacteriales</taxon>
        <taxon>Dietziaceae</taxon>
        <taxon>Dietzia</taxon>
    </lineage>
</organism>
<dbReference type="GO" id="GO:0006400">
    <property type="term" value="P:tRNA modification"/>
    <property type="evidence" value="ECO:0007669"/>
    <property type="project" value="UniProtKB-UniRule"/>
</dbReference>